<evidence type="ECO:0000313" key="3">
    <source>
        <dbReference type="Proteomes" id="UP000602198"/>
    </source>
</evidence>
<name>A0ABS1MHF9_9NOCA</name>
<dbReference type="InterPro" id="IPR007278">
    <property type="entry name" value="DUF397"/>
</dbReference>
<keyword evidence="3" id="KW-1185">Reference proteome</keyword>
<protein>
    <submittedName>
        <fullName evidence="2">DUF397 domain-containing protein</fullName>
    </submittedName>
</protein>
<organism evidence="2 3">
    <name type="scientific">Nocardia acididurans</name>
    <dbReference type="NCBI Taxonomy" id="2802282"/>
    <lineage>
        <taxon>Bacteria</taxon>
        <taxon>Bacillati</taxon>
        <taxon>Actinomycetota</taxon>
        <taxon>Actinomycetes</taxon>
        <taxon>Mycobacteriales</taxon>
        <taxon>Nocardiaceae</taxon>
        <taxon>Nocardia</taxon>
    </lineage>
</organism>
<feature type="domain" description="DUF397" evidence="1">
    <location>
        <begin position="9"/>
        <end position="58"/>
    </location>
</feature>
<proteinExistence type="predicted"/>
<evidence type="ECO:0000313" key="2">
    <source>
        <dbReference type="EMBL" id="MBL1080105.1"/>
    </source>
</evidence>
<dbReference type="Pfam" id="PF04149">
    <property type="entry name" value="DUF397"/>
    <property type="match status" value="1"/>
</dbReference>
<comment type="caution">
    <text evidence="2">The sequence shown here is derived from an EMBL/GenBank/DDBJ whole genome shotgun (WGS) entry which is preliminary data.</text>
</comment>
<sequence length="66" mass="7054">MVELLKLLWHKAGGCESGACVEVARVPDGRVAVRDSKNPLGGALVFTPQQWDEFLAGAARGEFDPS</sequence>
<gene>
    <name evidence="2" type="ORF">JK358_37490</name>
</gene>
<accession>A0ABS1MHF9</accession>
<dbReference type="Proteomes" id="UP000602198">
    <property type="component" value="Unassembled WGS sequence"/>
</dbReference>
<evidence type="ECO:0000259" key="1">
    <source>
        <dbReference type="Pfam" id="PF04149"/>
    </source>
</evidence>
<dbReference type="EMBL" id="JAERRJ010000024">
    <property type="protein sequence ID" value="MBL1080105.1"/>
    <property type="molecule type" value="Genomic_DNA"/>
</dbReference>
<reference evidence="2 3" key="1">
    <citation type="submission" date="2021-01" db="EMBL/GenBank/DDBJ databases">
        <title>WGS of actinomycetes isolated from Thailand.</title>
        <authorList>
            <person name="Thawai C."/>
        </authorList>
    </citation>
    <scope>NUCLEOTIDE SEQUENCE [LARGE SCALE GENOMIC DNA]</scope>
    <source>
        <strain evidence="2 3">LPG 2</strain>
    </source>
</reference>